<reference evidence="1" key="1">
    <citation type="submission" date="2018-12" db="EMBL/GenBank/DDBJ databases">
        <title>Three Rhizobium rhizogenes strains isolated from the same crown gall tumor carry diverse plasmids.</title>
        <authorList>
            <person name="Pulawska J."/>
            <person name="Kuzmanovic N."/>
        </authorList>
    </citation>
    <scope>NUCLEOTIDE SEQUENCE</scope>
    <source>
        <strain evidence="1">C6.5</strain>
        <plasmid evidence="1">pC6.5d</plasmid>
    </source>
</reference>
<proteinExistence type="predicted"/>
<geneLocation type="plasmid" evidence="1">
    <name>pC6.5d</name>
</geneLocation>
<organism evidence="1">
    <name type="scientific">Rhizobium rhizogenes</name>
    <name type="common">Agrobacterium rhizogenes</name>
    <dbReference type="NCBI Taxonomy" id="359"/>
    <lineage>
        <taxon>Bacteria</taxon>
        <taxon>Pseudomonadati</taxon>
        <taxon>Pseudomonadota</taxon>
        <taxon>Alphaproteobacteria</taxon>
        <taxon>Hyphomicrobiales</taxon>
        <taxon>Rhizobiaceae</taxon>
        <taxon>Rhizobium/Agrobacterium group</taxon>
        <taxon>Rhizobium</taxon>
    </lineage>
</organism>
<evidence type="ECO:0000313" key="1">
    <source>
        <dbReference type="EMBL" id="QCL10597.1"/>
    </source>
</evidence>
<dbReference type="AlphaFoldDB" id="A0A7S5DT17"/>
<accession>A0A7S5DT17</accession>
<name>A0A7S5DT17_RHIRH</name>
<protein>
    <submittedName>
        <fullName evidence="1">Uncharacterized protein</fullName>
    </submittedName>
</protein>
<keyword evidence="1" id="KW-0614">Plasmid</keyword>
<gene>
    <name evidence="1" type="ORF">pC6.5d_704</name>
</gene>
<dbReference type="EMBL" id="MK318989">
    <property type="protein sequence ID" value="QCL10597.1"/>
    <property type="molecule type" value="Genomic_DNA"/>
</dbReference>
<sequence>MSEAKGCLFEVLQLPLRFRLQLRTETAILFDVSKFHH</sequence>